<evidence type="ECO:0000313" key="4">
    <source>
        <dbReference type="EMBL" id="GHP07031.1"/>
    </source>
</evidence>
<evidence type="ECO:0000256" key="2">
    <source>
        <dbReference type="SAM" id="SignalP"/>
    </source>
</evidence>
<dbReference type="InterPro" id="IPR046341">
    <property type="entry name" value="SET_dom_sf"/>
</dbReference>
<reference evidence="4" key="1">
    <citation type="submission" date="2020-10" db="EMBL/GenBank/DDBJ databases">
        <title>Unveiling of a novel bifunctional photoreceptor, Dualchrome1, isolated from a cosmopolitan green alga.</title>
        <authorList>
            <person name="Suzuki S."/>
            <person name="Kawachi M."/>
        </authorList>
    </citation>
    <scope>NUCLEOTIDE SEQUENCE</scope>
    <source>
        <strain evidence="4">NIES 2893</strain>
    </source>
</reference>
<dbReference type="Proteomes" id="UP000660262">
    <property type="component" value="Unassembled WGS sequence"/>
</dbReference>
<proteinExistence type="predicted"/>
<accession>A0A830HNE1</accession>
<evidence type="ECO:0000259" key="3">
    <source>
        <dbReference type="Pfam" id="PF21743"/>
    </source>
</evidence>
<dbReference type="AlphaFoldDB" id="A0A830HNE1"/>
<feature type="compositionally biased region" description="Acidic residues" evidence="1">
    <location>
        <begin position="16"/>
        <end position="39"/>
    </location>
</feature>
<gene>
    <name evidence="4" type="ORF">PPROV_000577400</name>
</gene>
<feature type="domain" description="PTM/DIR17-like Tudor" evidence="3">
    <location>
        <begin position="108"/>
        <end position="152"/>
    </location>
</feature>
<dbReference type="OrthoDB" id="168165at2759"/>
<feature type="region of interest" description="Disordered" evidence="1">
    <location>
        <begin position="16"/>
        <end position="84"/>
    </location>
</feature>
<evidence type="ECO:0000313" key="5">
    <source>
        <dbReference type="Proteomes" id="UP000660262"/>
    </source>
</evidence>
<dbReference type="PANTHER" id="PTHR37384">
    <property type="entry name" value="OS01G0835600 PROTEIN"/>
    <property type="match status" value="1"/>
</dbReference>
<dbReference type="Gene3D" id="2.30.30.140">
    <property type="match status" value="1"/>
</dbReference>
<dbReference type="SUPFAM" id="SSF82199">
    <property type="entry name" value="SET domain"/>
    <property type="match status" value="1"/>
</dbReference>
<protein>
    <recommendedName>
        <fullName evidence="3">PTM/DIR17-like Tudor domain-containing protein</fullName>
    </recommendedName>
</protein>
<dbReference type="PANTHER" id="PTHR37384:SF1">
    <property type="entry name" value="OS01G0835600 PROTEIN"/>
    <property type="match status" value="1"/>
</dbReference>
<evidence type="ECO:0000256" key="1">
    <source>
        <dbReference type="SAM" id="MobiDB-lite"/>
    </source>
</evidence>
<dbReference type="Pfam" id="PF21743">
    <property type="entry name" value="PTM_DIR17_Tudor"/>
    <property type="match status" value="1"/>
</dbReference>
<dbReference type="Gene3D" id="2.170.270.10">
    <property type="entry name" value="SET domain"/>
    <property type="match status" value="1"/>
</dbReference>
<feature type="chain" id="PRO_5033066618" description="PTM/DIR17-like Tudor domain-containing protein" evidence="2">
    <location>
        <begin position="22"/>
        <end position="448"/>
    </location>
</feature>
<feature type="signal peptide" evidence="2">
    <location>
        <begin position="1"/>
        <end position="21"/>
    </location>
</feature>
<keyword evidence="2" id="KW-0732">Signal</keyword>
<feature type="compositionally biased region" description="Low complexity" evidence="1">
    <location>
        <begin position="44"/>
        <end position="54"/>
    </location>
</feature>
<organism evidence="4 5">
    <name type="scientific">Pycnococcus provasolii</name>
    <dbReference type="NCBI Taxonomy" id="41880"/>
    <lineage>
        <taxon>Eukaryota</taxon>
        <taxon>Viridiplantae</taxon>
        <taxon>Chlorophyta</taxon>
        <taxon>Pseudoscourfieldiophyceae</taxon>
        <taxon>Pseudoscourfieldiales</taxon>
        <taxon>Pycnococcaceae</taxon>
        <taxon>Pycnococcus</taxon>
    </lineage>
</organism>
<comment type="caution">
    <text evidence="4">The sequence shown here is derived from an EMBL/GenBank/DDBJ whole genome shotgun (WGS) entry which is preliminary data.</text>
</comment>
<sequence length="448" mass="49250">MAPWFLLFALLVALVPDDDDSDNGDNNDNDTSDSDDDDDYHGNAQASKAPLPAAGAGGCGEESVVRRQQPKRRPDCDVTEQQKMKKVMRIDRSAKNCRSQGLCSSMIGMRIRKQFGSQFFSGKVDGCDPIRRWYHVTYTDGDKEEMGMEELLRLRENNIPMTFAHGDDAPDRVLGVTPVTSKARGLWRACWKNARNQRSNANLECGVGGFQITSIYDANEPEYLSSANLIKSISAYLIDLGVDLGAAISHGMTPALPKDAPPSPFLEQYTVPASDPREGLHGQLGCRVRSGCSISAGTTLGVYTGEMLTTDEVYSLPSVQEAKRLGPIEFLQAEMNAESFTEEMNNFNAYNASLCDGAKLAVCAVNDSRGLMHRINDVRLNPMTPTTPHAMLPGGKNVEYVETLVCGLPFVFLVARCDLSSGMDLRGDYQDAYWELLRGLARRIKMMS</sequence>
<name>A0A830HNE1_9CHLO</name>
<dbReference type="EMBL" id="BNJQ01000015">
    <property type="protein sequence ID" value="GHP07031.1"/>
    <property type="molecule type" value="Genomic_DNA"/>
</dbReference>
<feature type="compositionally biased region" description="Basic and acidic residues" evidence="1">
    <location>
        <begin position="72"/>
        <end position="84"/>
    </location>
</feature>
<keyword evidence="5" id="KW-1185">Reference proteome</keyword>
<dbReference type="InterPro" id="IPR047365">
    <property type="entry name" value="Tudor_AtPTM-like"/>
</dbReference>
<dbReference type="CDD" id="cd20401">
    <property type="entry name" value="Tudor_AtPTM-like"/>
    <property type="match status" value="1"/>
</dbReference>